<feature type="non-terminal residue" evidence="1">
    <location>
        <position position="33"/>
    </location>
</feature>
<protein>
    <submittedName>
        <fullName evidence="1">Uncharacterized protein</fullName>
    </submittedName>
</protein>
<name>A0A382JHS7_9ZZZZ</name>
<dbReference type="EMBL" id="UINC01074229">
    <property type="protein sequence ID" value="SVC11215.1"/>
    <property type="molecule type" value="Genomic_DNA"/>
</dbReference>
<proteinExistence type="predicted"/>
<accession>A0A382JHS7</accession>
<evidence type="ECO:0000313" key="1">
    <source>
        <dbReference type="EMBL" id="SVC11215.1"/>
    </source>
</evidence>
<reference evidence="1" key="1">
    <citation type="submission" date="2018-05" db="EMBL/GenBank/DDBJ databases">
        <authorList>
            <person name="Lanie J.A."/>
            <person name="Ng W.-L."/>
            <person name="Kazmierczak K.M."/>
            <person name="Andrzejewski T.M."/>
            <person name="Davidsen T.M."/>
            <person name="Wayne K.J."/>
            <person name="Tettelin H."/>
            <person name="Glass J.I."/>
            <person name="Rusch D."/>
            <person name="Podicherti R."/>
            <person name="Tsui H.-C.T."/>
            <person name="Winkler M.E."/>
        </authorList>
    </citation>
    <scope>NUCLEOTIDE SEQUENCE</scope>
</reference>
<gene>
    <name evidence="1" type="ORF">METZ01_LOCUS264069</name>
</gene>
<organism evidence="1">
    <name type="scientific">marine metagenome</name>
    <dbReference type="NCBI Taxonomy" id="408172"/>
    <lineage>
        <taxon>unclassified sequences</taxon>
        <taxon>metagenomes</taxon>
        <taxon>ecological metagenomes</taxon>
    </lineage>
</organism>
<dbReference type="AlphaFoldDB" id="A0A382JHS7"/>
<sequence>MKNKGVTSRALIIALLLIPLNSYWIAMMELIHN</sequence>